<keyword evidence="1" id="KW-1133">Transmembrane helix</keyword>
<reference evidence="2 3" key="1">
    <citation type="submission" date="2023-12" db="EMBL/GenBank/DDBJ databases">
        <title>A high-quality genome assembly for Dillenia turbinata (Dilleniales).</title>
        <authorList>
            <person name="Chanderbali A."/>
        </authorList>
    </citation>
    <scope>NUCLEOTIDE SEQUENCE [LARGE SCALE GENOMIC DNA]</scope>
    <source>
        <strain evidence="2">LSX21</strain>
        <tissue evidence="2">Leaf</tissue>
    </source>
</reference>
<comment type="caution">
    <text evidence="2">The sequence shown here is derived from an EMBL/GenBank/DDBJ whole genome shotgun (WGS) entry which is preliminary data.</text>
</comment>
<gene>
    <name evidence="2" type="ORF">RJ641_027553</name>
</gene>
<evidence type="ECO:0000313" key="3">
    <source>
        <dbReference type="Proteomes" id="UP001370490"/>
    </source>
</evidence>
<dbReference type="AlphaFoldDB" id="A0AAN8W6B9"/>
<keyword evidence="3" id="KW-1185">Reference proteome</keyword>
<evidence type="ECO:0008006" key="4">
    <source>
        <dbReference type="Google" id="ProtNLM"/>
    </source>
</evidence>
<keyword evidence="1" id="KW-0812">Transmembrane</keyword>
<proteinExistence type="predicted"/>
<name>A0AAN8W6B9_9MAGN</name>
<evidence type="ECO:0000313" key="2">
    <source>
        <dbReference type="EMBL" id="KAK6942176.1"/>
    </source>
</evidence>
<feature type="transmembrane region" description="Helical" evidence="1">
    <location>
        <begin position="38"/>
        <end position="60"/>
    </location>
</feature>
<organism evidence="2 3">
    <name type="scientific">Dillenia turbinata</name>
    <dbReference type="NCBI Taxonomy" id="194707"/>
    <lineage>
        <taxon>Eukaryota</taxon>
        <taxon>Viridiplantae</taxon>
        <taxon>Streptophyta</taxon>
        <taxon>Embryophyta</taxon>
        <taxon>Tracheophyta</taxon>
        <taxon>Spermatophyta</taxon>
        <taxon>Magnoliopsida</taxon>
        <taxon>eudicotyledons</taxon>
        <taxon>Gunneridae</taxon>
        <taxon>Pentapetalae</taxon>
        <taxon>Dilleniales</taxon>
        <taxon>Dilleniaceae</taxon>
        <taxon>Dillenia</taxon>
    </lineage>
</organism>
<keyword evidence="1" id="KW-0472">Membrane</keyword>
<sequence>MHANARVCLQTSMLQSPTEAVIFPALCYLRIVKKNATLMQVILSIGTIVVGIISAVMGTYSSIANIAKSY</sequence>
<protein>
    <recommendedName>
        <fullName evidence="4">Amino acid transporter transmembrane domain-containing protein</fullName>
    </recommendedName>
</protein>
<dbReference type="EMBL" id="JBAMMX010000004">
    <property type="protein sequence ID" value="KAK6942176.1"/>
    <property type="molecule type" value="Genomic_DNA"/>
</dbReference>
<dbReference type="Proteomes" id="UP001370490">
    <property type="component" value="Unassembled WGS sequence"/>
</dbReference>
<evidence type="ECO:0000256" key="1">
    <source>
        <dbReference type="SAM" id="Phobius"/>
    </source>
</evidence>
<accession>A0AAN8W6B9</accession>